<organism evidence="1 2">
    <name type="scientific">Tritonibacter litoralis</name>
    <dbReference type="NCBI Taxonomy" id="2662264"/>
    <lineage>
        <taxon>Bacteria</taxon>
        <taxon>Pseudomonadati</taxon>
        <taxon>Pseudomonadota</taxon>
        <taxon>Alphaproteobacteria</taxon>
        <taxon>Rhodobacterales</taxon>
        <taxon>Paracoccaceae</taxon>
        <taxon>Tritonibacter</taxon>
    </lineage>
</organism>
<comment type="caution">
    <text evidence="1">The sequence shown here is derived from an EMBL/GenBank/DDBJ whole genome shotgun (WGS) entry which is preliminary data.</text>
</comment>
<dbReference type="Proteomes" id="UP000444174">
    <property type="component" value="Unassembled WGS sequence"/>
</dbReference>
<gene>
    <name evidence="1" type="ORF">GFB49_02400</name>
</gene>
<dbReference type="AlphaFoldDB" id="A0A843Y8T2"/>
<name>A0A843Y8T2_9RHOB</name>
<keyword evidence="2" id="KW-1185">Reference proteome</keyword>
<protein>
    <submittedName>
        <fullName evidence="1">Uncharacterized protein</fullName>
    </submittedName>
</protein>
<evidence type="ECO:0000313" key="2">
    <source>
        <dbReference type="Proteomes" id="UP000444174"/>
    </source>
</evidence>
<sequence length="169" mass="19023">MAAEAQKYGSKADPELVRFFGIYSGTAEVERENGETETRNMHVEIRAAGEGFWVKWTTRRTKASGKVSDKSYDILFEPGGRGDLYSAAMRQNVFGHAVPLDPLKGEPYVWARLSDDTLTVFSLFINPNGDYEIQQYDRTLVDGGLDLHFSAHRNGFPRLEAKSFLARQP</sequence>
<accession>A0A843Y8T2</accession>
<evidence type="ECO:0000313" key="1">
    <source>
        <dbReference type="EMBL" id="MQQ07296.1"/>
    </source>
</evidence>
<dbReference type="EMBL" id="WIBF01000001">
    <property type="protein sequence ID" value="MQQ07296.1"/>
    <property type="molecule type" value="Genomic_DNA"/>
</dbReference>
<reference evidence="1 2" key="1">
    <citation type="submission" date="2019-10" db="EMBL/GenBank/DDBJ databases">
        <title>Epibacterium sp. nov., isolated from seawater.</title>
        <authorList>
            <person name="Zhang X."/>
            <person name="Li N."/>
        </authorList>
    </citation>
    <scope>NUCLEOTIDE SEQUENCE [LARGE SCALE GENOMIC DNA]</scope>
    <source>
        <strain evidence="1 2">SM1979</strain>
    </source>
</reference>
<proteinExistence type="predicted"/>